<dbReference type="SUPFAM" id="SSF53756">
    <property type="entry name" value="UDP-Glycosyltransferase/glycogen phosphorylase"/>
    <property type="match status" value="1"/>
</dbReference>
<comment type="similarity">
    <text evidence="1">Belongs to the glycosyltransferase group 1 family. Glycosyltransferase 4 subfamily.</text>
</comment>
<comment type="caution">
    <text evidence="5">The sequence shown here is derived from an EMBL/GenBank/DDBJ whole genome shotgun (WGS) entry which is preliminary data.</text>
</comment>
<reference evidence="5" key="1">
    <citation type="submission" date="2021-01" db="EMBL/GenBank/DDBJ databases">
        <title>Whole genome shotgun sequence of Cellulomonas chitinilytica NBRC 110799.</title>
        <authorList>
            <person name="Komaki H."/>
            <person name="Tamura T."/>
        </authorList>
    </citation>
    <scope>NUCLEOTIDE SEQUENCE</scope>
    <source>
        <strain evidence="5">NBRC 110799</strain>
    </source>
</reference>
<dbReference type="AlphaFoldDB" id="A0A919P377"/>
<dbReference type="PANTHER" id="PTHR12526">
    <property type="entry name" value="GLYCOSYLTRANSFERASE"/>
    <property type="match status" value="1"/>
</dbReference>
<dbReference type="RefSeq" id="WP_203750278.1">
    <property type="nucleotide sequence ID" value="NZ_BONK01000004.1"/>
</dbReference>
<organism evidence="5 6">
    <name type="scientific">Cellulomonas chitinilytica</name>
    <dbReference type="NCBI Taxonomy" id="398759"/>
    <lineage>
        <taxon>Bacteria</taxon>
        <taxon>Bacillati</taxon>
        <taxon>Actinomycetota</taxon>
        <taxon>Actinomycetes</taxon>
        <taxon>Micrococcales</taxon>
        <taxon>Cellulomonadaceae</taxon>
        <taxon>Cellulomonas</taxon>
    </lineage>
</organism>
<evidence type="ECO:0000256" key="2">
    <source>
        <dbReference type="ARBA" id="ARBA00022676"/>
    </source>
</evidence>
<evidence type="ECO:0000256" key="3">
    <source>
        <dbReference type="ARBA" id="ARBA00022679"/>
    </source>
</evidence>
<evidence type="ECO:0000313" key="6">
    <source>
        <dbReference type="Proteomes" id="UP000632740"/>
    </source>
</evidence>
<dbReference type="PANTHER" id="PTHR12526:SF640">
    <property type="entry name" value="COLANIC ACID BIOSYNTHESIS GLYCOSYLTRANSFERASE WCAL-RELATED"/>
    <property type="match status" value="1"/>
</dbReference>
<feature type="domain" description="Glycosyltransferase subfamily 4-like N-terminal" evidence="4">
    <location>
        <begin position="15"/>
        <end position="180"/>
    </location>
</feature>
<dbReference type="Pfam" id="PF13692">
    <property type="entry name" value="Glyco_trans_1_4"/>
    <property type="match status" value="1"/>
</dbReference>
<dbReference type="GO" id="GO:0016757">
    <property type="term" value="F:glycosyltransferase activity"/>
    <property type="evidence" value="ECO:0007669"/>
    <property type="project" value="UniProtKB-KW"/>
</dbReference>
<gene>
    <name evidence="5" type="ORF">Cch01nite_13230</name>
</gene>
<name>A0A919P377_9CELL</name>
<evidence type="ECO:0000259" key="4">
    <source>
        <dbReference type="Pfam" id="PF13439"/>
    </source>
</evidence>
<dbReference type="InterPro" id="IPR028098">
    <property type="entry name" value="Glyco_trans_4-like_N"/>
</dbReference>
<proteinExistence type="inferred from homology"/>
<accession>A0A919P377</accession>
<dbReference type="Proteomes" id="UP000632740">
    <property type="component" value="Unassembled WGS sequence"/>
</dbReference>
<dbReference type="EMBL" id="BONK01000004">
    <property type="protein sequence ID" value="GIG20599.1"/>
    <property type="molecule type" value="Genomic_DNA"/>
</dbReference>
<keyword evidence="3" id="KW-0808">Transferase</keyword>
<dbReference type="Gene3D" id="3.40.50.2000">
    <property type="entry name" value="Glycogen Phosphorylase B"/>
    <property type="match status" value="2"/>
</dbReference>
<dbReference type="Pfam" id="PF13439">
    <property type="entry name" value="Glyco_transf_4"/>
    <property type="match status" value="1"/>
</dbReference>
<keyword evidence="6" id="KW-1185">Reference proteome</keyword>
<dbReference type="CDD" id="cd03801">
    <property type="entry name" value="GT4_PimA-like"/>
    <property type="match status" value="1"/>
</dbReference>
<sequence length="389" mass="41437">MRILFLTSTFEPLTGGAETYGRLLTTSLAAAGHDVTVVTDGSWLDDLPAGTTEHGCRVLRLRRFAGEVDRRDKVVWRQLQYALLNELGDALDGETFDVVHANSHETLQLGLPVAEDQRAALVASLHEQNPDLEAFGAGRCRLAYGVLPVDMHIAASRFYHERAVRYGATPDRLRLVYHGVEGAPAAPGRAQARAHLGLPADGPVVTCAGRLYTRKGQVHLADAFGKIRAAHPDAHLLLAGRVSDFDYARDVFDRLGAAVGDGAVTHHEDLTLADMPTVFAASDVAVQPSLEEGLGLAAIEAMQHGVPLVASDVVGLDEVVQDGVDGLLVPARDPDALAGAVLRVLGDRALGGHLVEGGLAAVAGRFSVEAMRDATLDAYEVARENRRGR</sequence>
<protein>
    <recommendedName>
        <fullName evidence="4">Glycosyltransferase subfamily 4-like N-terminal domain-containing protein</fullName>
    </recommendedName>
</protein>
<evidence type="ECO:0000313" key="5">
    <source>
        <dbReference type="EMBL" id="GIG20599.1"/>
    </source>
</evidence>
<keyword evidence="2" id="KW-0328">Glycosyltransferase</keyword>
<evidence type="ECO:0000256" key="1">
    <source>
        <dbReference type="ARBA" id="ARBA00009481"/>
    </source>
</evidence>